<dbReference type="OrthoDB" id="3219396at2759"/>
<organism evidence="1 2">
    <name type="scientific">Lobosporangium transversale</name>
    <dbReference type="NCBI Taxonomy" id="64571"/>
    <lineage>
        <taxon>Eukaryota</taxon>
        <taxon>Fungi</taxon>
        <taxon>Fungi incertae sedis</taxon>
        <taxon>Mucoromycota</taxon>
        <taxon>Mortierellomycotina</taxon>
        <taxon>Mortierellomycetes</taxon>
        <taxon>Mortierellales</taxon>
        <taxon>Mortierellaceae</taxon>
        <taxon>Lobosporangium</taxon>
    </lineage>
</organism>
<dbReference type="AlphaFoldDB" id="A0A1Y2GMN9"/>
<evidence type="ECO:0000313" key="2">
    <source>
        <dbReference type="Proteomes" id="UP000193648"/>
    </source>
</evidence>
<reference evidence="1 2" key="1">
    <citation type="submission" date="2016-07" db="EMBL/GenBank/DDBJ databases">
        <title>Pervasive Adenine N6-methylation of Active Genes in Fungi.</title>
        <authorList>
            <consortium name="DOE Joint Genome Institute"/>
            <person name="Mondo S.J."/>
            <person name="Dannebaum R.O."/>
            <person name="Kuo R.C."/>
            <person name="Labutti K."/>
            <person name="Haridas S."/>
            <person name="Kuo A."/>
            <person name="Salamov A."/>
            <person name="Ahrendt S.R."/>
            <person name="Lipzen A."/>
            <person name="Sullivan W."/>
            <person name="Andreopoulos W.B."/>
            <person name="Clum A."/>
            <person name="Lindquist E."/>
            <person name="Daum C."/>
            <person name="Ramamoorthy G.K."/>
            <person name="Gryganskyi A."/>
            <person name="Culley D."/>
            <person name="Magnuson J.K."/>
            <person name="James T.Y."/>
            <person name="O'Malley M.A."/>
            <person name="Stajich J.E."/>
            <person name="Spatafora J.W."/>
            <person name="Visel A."/>
            <person name="Grigoriev I.V."/>
        </authorList>
    </citation>
    <scope>NUCLEOTIDE SEQUENCE [LARGE SCALE GENOMIC DNA]</scope>
    <source>
        <strain evidence="1 2">NRRL 3116</strain>
    </source>
</reference>
<protein>
    <submittedName>
        <fullName evidence="1">Uncharacterized protein</fullName>
    </submittedName>
</protein>
<feature type="non-terminal residue" evidence="1">
    <location>
        <position position="1"/>
    </location>
</feature>
<accession>A0A1Y2GMN9</accession>
<name>A0A1Y2GMN9_9FUNG</name>
<dbReference type="EMBL" id="MCFF01000018">
    <property type="protein sequence ID" value="ORZ16029.1"/>
    <property type="molecule type" value="Genomic_DNA"/>
</dbReference>
<dbReference type="RefSeq" id="XP_021881376.1">
    <property type="nucleotide sequence ID" value="XM_022020294.1"/>
</dbReference>
<dbReference type="STRING" id="64571.A0A1Y2GMN9"/>
<evidence type="ECO:0000313" key="1">
    <source>
        <dbReference type="EMBL" id="ORZ16029.1"/>
    </source>
</evidence>
<sequence length="88" mass="10169">PLTLPGFGALLKLFPNLETLKFTTNFFTYEHQFQGLTKDIYEKEIAMIGHMILSEMTDRWSAEGAASCWIHDWYAPVTEEQRLRAGIM</sequence>
<dbReference type="InParanoid" id="A0A1Y2GMN9"/>
<dbReference type="Proteomes" id="UP000193648">
    <property type="component" value="Unassembled WGS sequence"/>
</dbReference>
<dbReference type="GeneID" id="33562138"/>
<keyword evidence="2" id="KW-1185">Reference proteome</keyword>
<comment type="caution">
    <text evidence="1">The sequence shown here is derived from an EMBL/GenBank/DDBJ whole genome shotgun (WGS) entry which is preliminary data.</text>
</comment>
<feature type="non-terminal residue" evidence="1">
    <location>
        <position position="88"/>
    </location>
</feature>
<proteinExistence type="predicted"/>
<gene>
    <name evidence="1" type="ORF">BCR41DRAFT_287460</name>
</gene>